<evidence type="ECO:0000313" key="4">
    <source>
        <dbReference type="Proteomes" id="UP000650582"/>
    </source>
</evidence>
<evidence type="ECO:0000313" key="3">
    <source>
        <dbReference type="EMBL" id="KAF8671657.1"/>
    </source>
</evidence>
<name>A0A8H7H1M6_9AGAM</name>
<keyword evidence="2" id="KW-0539">Nucleus</keyword>
<sequence length="658" mass="73013">MDVSCVANCITCRARGEQYDGIKAPTGCQRCTQTRIQCEGYQTKVTVSEAKAYAPAGGNYSNTPCQVTFNSFDPNNTAASTTTPSNPSQFMDIPQPGGTNHAAPIELPSPYSIHNPQRRMQLPLQPSGSQTLIPIQVQSAHEPGIGYTHTSFPIVERASPEQPSTSPVNMYVSRTDDNSRTYASGLTILNSSNPIGVSTLPVAPHGADDHVPNKLGIAQWGITQRPKMKPLWSDSVGSWEGDLEVDCSESSELRVLRKELTKALAPDRKVKSNMLPFLIESFTSWTKFFVFEPARVINVIRHSILRNSQAGEADQERMLLVAGAVWAVSRSTNYDLTDFLRLHTHVVGDVRTARKALERDDLTKEMAINVMSGFHDLVAIMFRVASFMDFINTLDMFAPIFRRACPESNKELANLPSILSAPQDIHLKYFATLDTIQSAITSRPMFFRYNLDFISAEVEQSIDSDDGPGLRWALGIPDRLCVVLAKLNTIYEDGQQPDPEQVQALEAEIQRCSPIIPSTSVMDPVLMLGRIVVQEAWRHAAQIYLYMASHSFRALLPTSHERVTAIQSKFMMLFRGVAPGRNPDSFLVLPLFMLGVAASKPHDRSDISTRLWGVAECKKQGTMGNDIVRVLTDIWARTTDRPVVWADIRTSFLRVIGI</sequence>
<dbReference type="InterPro" id="IPR021858">
    <property type="entry name" value="Fun_TF"/>
</dbReference>
<comment type="subcellular location">
    <subcellularLocation>
        <location evidence="1">Nucleus</location>
    </subcellularLocation>
</comment>
<reference evidence="3" key="1">
    <citation type="submission" date="2020-09" db="EMBL/GenBank/DDBJ databases">
        <title>Comparative genome analyses of four rice-infecting Rhizoctonia solani isolates reveal extensive enrichment of homogalacturonan modification genes.</title>
        <authorList>
            <person name="Lee D.-Y."/>
            <person name="Jeon J."/>
            <person name="Kim K.-T."/>
            <person name="Cheong K."/>
            <person name="Song H."/>
            <person name="Choi G."/>
            <person name="Ko J."/>
            <person name="Opiyo S.O."/>
            <person name="Zuo S."/>
            <person name="Madhav S."/>
            <person name="Lee Y.-H."/>
            <person name="Wang G.-L."/>
        </authorList>
    </citation>
    <scope>NUCLEOTIDE SEQUENCE</scope>
    <source>
        <strain evidence="3">AG1-IA YN-7</strain>
    </source>
</reference>
<dbReference type="AlphaFoldDB" id="A0A8H7H1M6"/>
<dbReference type="GO" id="GO:0005634">
    <property type="term" value="C:nucleus"/>
    <property type="evidence" value="ECO:0007669"/>
    <property type="project" value="UniProtKB-SubCell"/>
</dbReference>
<dbReference type="Proteomes" id="UP000650582">
    <property type="component" value="Unassembled WGS sequence"/>
</dbReference>
<dbReference type="PANTHER" id="PTHR37534:SF46">
    <property type="entry name" value="ZN(II)2CYS6 TRANSCRIPTION FACTOR (EUROFUNG)"/>
    <property type="match status" value="1"/>
</dbReference>
<accession>A0A8H7H1M6</accession>
<evidence type="ECO:0000256" key="2">
    <source>
        <dbReference type="ARBA" id="ARBA00023242"/>
    </source>
</evidence>
<dbReference type="EMBL" id="JACYCC010000217">
    <property type="protein sequence ID" value="KAF8671657.1"/>
    <property type="molecule type" value="Genomic_DNA"/>
</dbReference>
<gene>
    <name evidence="3" type="ORF">RHS04_08151</name>
</gene>
<comment type="caution">
    <text evidence="3">The sequence shown here is derived from an EMBL/GenBank/DDBJ whole genome shotgun (WGS) entry which is preliminary data.</text>
</comment>
<proteinExistence type="predicted"/>
<dbReference type="Pfam" id="PF11951">
    <property type="entry name" value="Fungal_trans_2"/>
    <property type="match status" value="1"/>
</dbReference>
<protein>
    <submittedName>
        <fullName evidence="3">Uncharacterized protein</fullName>
    </submittedName>
</protein>
<organism evidence="3 4">
    <name type="scientific">Rhizoctonia solani</name>
    <dbReference type="NCBI Taxonomy" id="456999"/>
    <lineage>
        <taxon>Eukaryota</taxon>
        <taxon>Fungi</taxon>
        <taxon>Dikarya</taxon>
        <taxon>Basidiomycota</taxon>
        <taxon>Agaricomycotina</taxon>
        <taxon>Agaricomycetes</taxon>
        <taxon>Cantharellales</taxon>
        <taxon>Ceratobasidiaceae</taxon>
        <taxon>Rhizoctonia</taxon>
    </lineage>
</organism>
<evidence type="ECO:0000256" key="1">
    <source>
        <dbReference type="ARBA" id="ARBA00004123"/>
    </source>
</evidence>
<dbReference type="PANTHER" id="PTHR37534">
    <property type="entry name" value="TRANSCRIPTIONAL ACTIVATOR PROTEIN UGA3"/>
    <property type="match status" value="1"/>
</dbReference>